<gene>
    <name evidence="12" type="ORF">AYR63_06110</name>
</gene>
<comment type="cofactor">
    <cofactor evidence="11">
        <name>Mg(2+)</name>
        <dbReference type="ChEBI" id="CHEBI:18420"/>
    </cofactor>
    <cofactor evidence="11">
        <name>Mn(2+)</name>
        <dbReference type="ChEBI" id="CHEBI:29035"/>
    </cofactor>
    <text evidence="11">Magnesium. Can also use manganese.</text>
</comment>
<accession>A0A1B2IXI5</accession>
<comment type="catalytic activity">
    <reaction evidence="9 10">
        <text>L-threonyl-[protein] + FAD = FMN-L-threonyl-[protein] + AMP + H(+)</text>
        <dbReference type="Rhea" id="RHEA:36847"/>
        <dbReference type="Rhea" id="RHEA-COMP:11060"/>
        <dbReference type="Rhea" id="RHEA-COMP:11061"/>
        <dbReference type="ChEBI" id="CHEBI:15378"/>
        <dbReference type="ChEBI" id="CHEBI:30013"/>
        <dbReference type="ChEBI" id="CHEBI:57692"/>
        <dbReference type="ChEBI" id="CHEBI:74257"/>
        <dbReference type="ChEBI" id="CHEBI:456215"/>
        <dbReference type="EC" id="2.7.1.180"/>
    </reaction>
</comment>
<sequence>MLHKEFYGLGTAINLTVAEPATEADITAGFQLIQHYEDLLTVNRNESEVMSINHAAGDHAVGVSPITYLLVKRAVAVAVSAMHLGFNVAIGPLVKLWAIGFDGANLPKDADIQERLQLIDPDNIELNDERQTVFLTKKGMELDLGAIAKGYIADAIKTLWLQRGVKTGIIDLGGNILLVGPSTHDDQKWRVGIQSPDEKRDVPAGVLNTAEKSLVTSGIYERFLVIDGQEYHHMFDSHTGYPIKNDLASVTIVSDRSIDGDIWTTQAFYQGMEKGPALIEAQPGLEAVFVTRNHEVAVTSGLEDTFRLVDSEYHMISTH</sequence>
<feature type="binding site" evidence="11">
    <location>
        <position position="146"/>
    </location>
    <ligand>
        <name>Mg(2+)</name>
        <dbReference type="ChEBI" id="CHEBI:18420"/>
    </ligand>
</feature>
<keyword evidence="3 10" id="KW-0285">Flavoprotein</keyword>
<dbReference type="SUPFAM" id="SSF143631">
    <property type="entry name" value="ApbE-like"/>
    <property type="match status" value="1"/>
</dbReference>
<name>A0A1B2IXI5_9LACO</name>
<evidence type="ECO:0000256" key="3">
    <source>
        <dbReference type="ARBA" id="ARBA00022630"/>
    </source>
</evidence>
<dbReference type="OrthoDB" id="9778595at2"/>
<keyword evidence="5 10" id="KW-0479">Metal-binding</keyword>
<dbReference type="Pfam" id="PF02424">
    <property type="entry name" value="ApbE"/>
    <property type="match status" value="1"/>
</dbReference>
<protein>
    <recommendedName>
        <fullName evidence="2 10">FAD:protein FMN transferase</fullName>
        <ecNumber evidence="1 10">2.7.1.180</ecNumber>
    </recommendedName>
    <alternativeName>
        <fullName evidence="8 10">Flavin transferase</fullName>
    </alternativeName>
</protein>
<feature type="binding site" evidence="11">
    <location>
        <position position="261"/>
    </location>
    <ligand>
        <name>Mg(2+)</name>
        <dbReference type="ChEBI" id="CHEBI:18420"/>
    </ligand>
</feature>
<evidence type="ECO:0000256" key="6">
    <source>
        <dbReference type="ARBA" id="ARBA00022827"/>
    </source>
</evidence>
<dbReference type="STRING" id="240427.AYR62_12115"/>
<evidence type="ECO:0000313" key="12">
    <source>
        <dbReference type="EMBL" id="ANZ66747.1"/>
    </source>
</evidence>
<dbReference type="GO" id="GO:0016740">
    <property type="term" value="F:transferase activity"/>
    <property type="evidence" value="ECO:0007669"/>
    <property type="project" value="UniProtKB-UniRule"/>
</dbReference>
<dbReference type="AlphaFoldDB" id="A0A1B2IXI5"/>
<evidence type="ECO:0000256" key="11">
    <source>
        <dbReference type="PIRSR" id="PIRSR006268-2"/>
    </source>
</evidence>
<reference evidence="12 13" key="1">
    <citation type="submission" date="2016-03" db="EMBL/GenBank/DDBJ databases">
        <title>Pediococcus and Lactobacillus from brewery environment - whole genome sequencing and assembly.</title>
        <authorList>
            <person name="Behr J."/>
            <person name="Geissler A.J."/>
            <person name="Vogel R.F."/>
        </authorList>
    </citation>
    <scope>NUCLEOTIDE SEQUENCE [LARGE SCALE GENOMIC DNA]</scope>
    <source>
        <strain evidence="12 13">TMW 1.1995</strain>
    </source>
</reference>
<evidence type="ECO:0000256" key="7">
    <source>
        <dbReference type="ARBA" id="ARBA00022842"/>
    </source>
</evidence>
<evidence type="ECO:0000256" key="9">
    <source>
        <dbReference type="ARBA" id="ARBA00048540"/>
    </source>
</evidence>
<keyword evidence="13" id="KW-1185">Reference proteome</keyword>
<dbReference type="Proteomes" id="UP000093267">
    <property type="component" value="Chromosome"/>
</dbReference>
<organism evidence="12 13">
    <name type="scientific">Secundilactobacillus paracollinoides</name>
    <dbReference type="NCBI Taxonomy" id="240427"/>
    <lineage>
        <taxon>Bacteria</taxon>
        <taxon>Bacillati</taxon>
        <taxon>Bacillota</taxon>
        <taxon>Bacilli</taxon>
        <taxon>Lactobacillales</taxon>
        <taxon>Lactobacillaceae</taxon>
        <taxon>Secundilactobacillus</taxon>
    </lineage>
</organism>
<comment type="similarity">
    <text evidence="10">Belongs to the ApbE family.</text>
</comment>
<keyword evidence="7 10" id="KW-0460">Magnesium</keyword>
<evidence type="ECO:0000256" key="4">
    <source>
        <dbReference type="ARBA" id="ARBA00022679"/>
    </source>
</evidence>
<evidence type="ECO:0000256" key="8">
    <source>
        <dbReference type="ARBA" id="ARBA00031306"/>
    </source>
</evidence>
<dbReference type="PIRSF" id="PIRSF006268">
    <property type="entry name" value="ApbE"/>
    <property type="match status" value="1"/>
</dbReference>
<evidence type="ECO:0000256" key="10">
    <source>
        <dbReference type="PIRNR" id="PIRNR006268"/>
    </source>
</evidence>
<proteinExistence type="inferred from homology"/>
<dbReference type="Gene3D" id="3.10.520.10">
    <property type="entry name" value="ApbE-like domains"/>
    <property type="match status" value="1"/>
</dbReference>
<dbReference type="EC" id="2.7.1.180" evidence="1 10"/>
<feature type="binding site" evidence="11">
    <location>
        <position position="265"/>
    </location>
    <ligand>
        <name>Mg(2+)</name>
        <dbReference type="ChEBI" id="CHEBI:18420"/>
    </ligand>
</feature>
<keyword evidence="4 10" id="KW-0808">Transferase</keyword>
<dbReference type="RefSeq" id="WP_065937566.1">
    <property type="nucleotide sequence ID" value="NZ_CP014924.1"/>
</dbReference>
<evidence type="ECO:0000256" key="5">
    <source>
        <dbReference type="ARBA" id="ARBA00022723"/>
    </source>
</evidence>
<dbReference type="GO" id="GO:0046872">
    <property type="term" value="F:metal ion binding"/>
    <property type="evidence" value="ECO:0007669"/>
    <property type="project" value="UniProtKB-UniRule"/>
</dbReference>
<dbReference type="InterPro" id="IPR003374">
    <property type="entry name" value="ApbE-like_sf"/>
</dbReference>
<evidence type="ECO:0000256" key="1">
    <source>
        <dbReference type="ARBA" id="ARBA00011955"/>
    </source>
</evidence>
<evidence type="ECO:0000313" key="13">
    <source>
        <dbReference type="Proteomes" id="UP000093267"/>
    </source>
</evidence>
<keyword evidence="6 10" id="KW-0274">FAD</keyword>
<dbReference type="InterPro" id="IPR024932">
    <property type="entry name" value="ApbE"/>
</dbReference>
<dbReference type="PANTHER" id="PTHR30040:SF2">
    <property type="entry name" value="FAD:PROTEIN FMN TRANSFERASE"/>
    <property type="match status" value="1"/>
</dbReference>
<dbReference type="EMBL" id="CP014924">
    <property type="protein sequence ID" value="ANZ66747.1"/>
    <property type="molecule type" value="Genomic_DNA"/>
</dbReference>
<dbReference type="PANTHER" id="PTHR30040">
    <property type="entry name" value="THIAMINE BIOSYNTHESIS LIPOPROTEIN APBE"/>
    <property type="match status" value="1"/>
</dbReference>
<evidence type="ECO:0000256" key="2">
    <source>
        <dbReference type="ARBA" id="ARBA00016337"/>
    </source>
</evidence>